<accession>A0AAN8ET04</accession>
<dbReference type="Pfam" id="PF00240">
    <property type="entry name" value="ubiquitin"/>
    <property type="match status" value="1"/>
</dbReference>
<dbReference type="InterPro" id="IPR000210">
    <property type="entry name" value="BTB/POZ_dom"/>
</dbReference>
<evidence type="ECO:0000313" key="4">
    <source>
        <dbReference type="Proteomes" id="UP001316803"/>
    </source>
</evidence>
<proteinExistence type="predicted"/>
<keyword evidence="4" id="KW-1185">Reference proteome</keyword>
<evidence type="ECO:0008006" key="5">
    <source>
        <dbReference type="Google" id="ProtNLM"/>
    </source>
</evidence>
<dbReference type="Gene3D" id="3.10.20.90">
    <property type="entry name" value="Phosphatidylinositol 3-kinase Catalytic Subunit, Chain A, domain 1"/>
    <property type="match status" value="1"/>
</dbReference>
<feature type="domain" description="BTB" evidence="2">
    <location>
        <begin position="105"/>
        <end position="172"/>
    </location>
</feature>
<dbReference type="AlphaFoldDB" id="A0AAN8ET04"/>
<gene>
    <name evidence="3" type="ORF">OHC33_001297</name>
</gene>
<name>A0AAN8ET04_9EURO</name>
<dbReference type="PROSITE" id="PS50053">
    <property type="entry name" value="UBIQUITIN_2"/>
    <property type="match status" value="1"/>
</dbReference>
<dbReference type="Proteomes" id="UP001316803">
    <property type="component" value="Unassembled WGS sequence"/>
</dbReference>
<dbReference type="SMART" id="SM00225">
    <property type="entry name" value="BTB"/>
    <property type="match status" value="1"/>
</dbReference>
<dbReference type="SUPFAM" id="SSF54695">
    <property type="entry name" value="POZ domain"/>
    <property type="match status" value="1"/>
</dbReference>
<dbReference type="Gene3D" id="3.30.710.10">
    <property type="entry name" value="Potassium Channel Kv1.1, Chain A"/>
    <property type="match status" value="1"/>
</dbReference>
<dbReference type="PANTHER" id="PTHR47843">
    <property type="entry name" value="BTB DOMAIN-CONTAINING PROTEIN-RELATED"/>
    <property type="match status" value="1"/>
</dbReference>
<dbReference type="InterPro" id="IPR011333">
    <property type="entry name" value="SKP1/BTB/POZ_sf"/>
</dbReference>
<dbReference type="InterPro" id="IPR029071">
    <property type="entry name" value="Ubiquitin-like_domsf"/>
</dbReference>
<dbReference type="PROSITE" id="PS50097">
    <property type="entry name" value="BTB"/>
    <property type="match status" value="1"/>
</dbReference>
<evidence type="ECO:0000313" key="3">
    <source>
        <dbReference type="EMBL" id="KAK5958107.1"/>
    </source>
</evidence>
<protein>
    <recommendedName>
        <fullName evidence="5">BTB domain-containing protein</fullName>
    </recommendedName>
</protein>
<evidence type="ECO:0000259" key="2">
    <source>
        <dbReference type="PROSITE" id="PS50097"/>
    </source>
</evidence>
<reference evidence="3 4" key="1">
    <citation type="submission" date="2022-12" db="EMBL/GenBank/DDBJ databases">
        <title>Genomic features and morphological characterization of a novel Knufia sp. strain isolated from spacecraft assembly facility.</title>
        <authorList>
            <person name="Teixeira M."/>
            <person name="Chander A.M."/>
            <person name="Stajich J.E."/>
            <person name="Venkateswaran K."/>
        </authorList>
    </citation>
    <scope>NUCLEOTIDE SEQUENCE [LARGE SCALE GENOMIC DNA]</scope>
    <source>
        <strain evidence="3 4">FJI-L2-BK-P2</strain>
    </source>
</reference>
<dbReference type="PANTHER" id="PTHR47843:SF5">
    <property type="entry name" value="BTB_POZ DOMAIN PROTEIN"/>
    <property type="match status" value="1"/>
</dbReference>
<dbReference type="CDD" id="cd18186">
    <property type="entry name" value="BTB_POZ_ZBTB_KLHL-like"/>
    <property type="match status" value="1"/>
</dbReference>
<dbReference type="SUPFAM" id="SSF54236">
    <property type="entry name" value="Ubiquitin-like"/>
    <property type="match status" value="1"/>
</dbReference>
<organism evidence="3 4">
    <name type="scientific">Knufia fluminis</name>
    <dbReference type="NCBI Taxonomy" id="191047"/>
    <lineage>
        <taxon>Eukaryota</taxon>
        <taxon>Fungi</taxon>
        <taxon>Dikarya</taxon>
        <taxon>Ascomycota</taxon>
        <taxon>Pezizomycotina</taxon>
        <taxon>Eurotiomycetes</taxon>
        <taxon>Chaetothyriomycetidae</taxon>
        <taxon>Chaetothyriales</taxon>
        <taxon>Trichomeriaceae</taxon>
        <taxon>Knufia</taxon>
    </lineage>
</organism>
<feature type="domain" description="Ubiquitin-like" evidence="1">
    <location>
        <begin position="1"/>
        <end position="74"/>
    </location>
</feature>
<dbReference type="SMART" id="SM00213">
    <property type="entry name" value="UBQ"/>
    <property type="match status" value="1"/>
</dbReference>
<evidence type="ECO:0000259" key="1">
    <source>
        <dbReference type="PROSITE" id="PS50053"/>
    </source>
</evidence>
<comment type="caution">
    <text evidence="3">The sequence shown here is derived from an EMBL/GenBank/DDBJ whole genome shotgun (WGS) entry which is preliminary data.</text>
</comment>
<dbReference type="InterPro" id="IPR000626">
    <property type="entry name" value="Ubiquitin-like_dom"/>
</dbReference>
<dbReference type="EMBL" id="JAKLMC020000002">
    <property type="protein sequence ID" value="KAK5958107.1"/>
    <property type="molecule type" value="Genomic_DNA"/>
</dbReference>
<dbReference type="Pfam" id="PF00651">
    <property type="entry name" value="BTB"/>
    <property type="match status" value="1"/>
</dbReference>
<sequence length="287" mass="32112">MQITIRTLSKIEFTVTAEPADTVNQLKHKIAAATVDRFASRLLLTHNRHTLGDGSQSIDQYNVTEGSKITVVFRSGQVPVSAQLPVTPGGLAFQQERLLRNAKFSDLTVVCGSRTWWCHRAVLAQRCEFFEAACSGPWSEAETRTIDLPDDDPEAIDMFLLYLYTAELPKMNEVCLRDRLQRAHSAFKLGDKYNVPPLRNLGYAWVYLCIHRVMAVQAPPAAELFDWINGIWGWEIQGASLAKETILNGLVGNFDTIVGLDGFETLVRVNSDFVVDLLRALGEERAE</sequence>